<organism evidence="2 3">
    <name type="scientific">Paractinoplanes durhamensis</name>
    <dbReference type="NCBI Taxonomy" id="113563"/>
    <lineage>
        <taxon>Bacteria</taxon>
        <taxon>Bacillati</taxon>
        <taxon>Actinomycetota</taxon>
        <taxon>Actinomycetes</taxon>
        <taxon>Micromonosporales</taxon>
        <taxon>Micromonosporaceae</taxon>
        <taxon>Paractinoplanes</taxon>
    </lineage>
</organism>
<evidence type="ECO:0000313" key="3">
    <source>
        <dbReference type="Proteomes" id="UP000637628"/>
    </source>
</evidence>
<feature type="domain" description="SnoaL-like" evidence="1">
    <location>
        <begin position="18"/>
        <end position="128"/>
    </location>
</feature>
<proteinExistence type="predicted"/>
<gene>
    <name evidence="2" type="ORF">Adu01nite_91520</name>
</gene>
<dbReference type="Pfam" id="PF12680">
    <property type="entry name" value="SnoaL_2"/>
    <property type="match status" value="1"/>
</dbReference>
<dbReference type="InterPro" id="IPR037401">
    <property type="entry name" value="SnoaL-like"/>
</dbReference>
<dbReference type="Gene3D" id="3.10.450.50">
    <property type="match status" value="1"/>
</dbReference>
<keyword evidence="3" id="KW-1185">Reference proteome</keyword>
<evidence type="ECO:0000313" key="2">
    <source>
        <dbReference type="EMBL" id="GIE07802.1"/>
    </source>
</evidence>
<dbReference type="Proteomes" id="UP000637628">
    <property type="component" value="Unassembled WGS sequence"/>
</dbReference>
<protein>
    <recommendedName>
        <fullName evidence="1">SnoaL-like domain-containing protein</fullName>
    </recommendedName>
</protein>
<dbReference type="InterPro" id="IPR032710">
    <property type="entry name" value="NTF2-like_dom_sf"/>
</dbReference>
<sequence length="162" mass="17440">MPAGELVDAATRKRLALDYCRLMNSGDVDGVLQLFAPDVRFEDPVGWTPVHGRAALRTHLATAIAARVHEVPGVPAAAQDGRHVALPVTATLDYLPMGAGLAAAGLIAAPRRPEAARLRFRLVSVMRVGPEQLLQHVRVFWGRSDITVLEDAVPPRMSAADR</sequence>
<evidence type="ECO:0000259" key="1">
    <source>
        <dbReference type="Pfam" id="PF12680"/>
    </source>
</evidence>
<name>A0ABQ3ZD91_9ACTN</name>
<dbReference type="RefSeq" id="WP_203735635.1">
    <property type="nucleotide sequence ID" value="NZ_BAAATX010000047.1"/>
</dbReference>
<dbReference type="SUPFAM" id="SSF54427">
    <property type="entry name" value="NTF2-like"/>
    <property type="match status" value="1"/>
</dbReference>
<reference evidence="2 3" key="1">
    <citation type="submission" date="2021-01" db="EMBL/GenBank/DDBJ databases">
        <title>Whole genome shotgun sequence of Actinoplanes durhamensis NBRC 14914.</title>
        <authorList>
            <person name="Komaki H."/>
            <person name="Tamura T."/>
        </authorList>
    </citation>
    <scope>NUCLEOTIDE SEQUENCE [LARGE SCALE GENOMIC DNA]</scope>
    <source>
        <strain evidence="2 3">NBRC 14914</strain>
    </source>
</reference>
<accession>A0ABQ3ZD91</accession>
<dbReference type="EMBL" id="BOML01000089">
    <property type="protein sequence ID" value="GIE07802.1"/>
    <property type="molecule type" value="Genomic_DNA"/>
</dbReference>
<comment type="caution">
    <text evidence="2">The sequence shown here is derived from an EMBL/GenBank/DDBJ whole genome shotgun (WGS) entry which is preliminary data.</text>
</comment>